<evidence type="ECO:0000256" key="1">
    <source>
        <dbReference type="SAM" id="Phobius"/>
    </source>
</evidence>
<dbReference type="GO" id="GO:0005886">
    <property type="term" value="C:plasma membrane"/>
    <property type="evidence" value="ECO:0007669"/>
    <property type="project" value="TreeGrafter"/>
</dbReference>
<accession>A0A2P1PTL5</accession>
<dbReference type="PIRSF" id="PIRSF005610">
    <property type="entry name" value="SirB"/>
    <property type="match status" value="1"/>
</dbReference>
<dbReference type="Proteomes" id="UP000241074">
    <property type="component" value="Chromosome"/>
</dbReference>
<dbReference type="RefSeq" id="WP_106892091.1">
    <property type="nucleotide sequence ID" value="NZ_CP027860.1"/>
</dbReference>
<protein>
    <submittedName>
        <fullName evidence="2">Invasion activity up-regulator</fullName>
    </submittedName>
</protein>
<dbReference type="OrthoDB" id="5588650at2"/>
<dbReference type="PANTHER" id="PTHR39594">
    <property type="entry name" value="PROTEIN YCHQ"/>
    <property type="match status" value="1"/>
</dbReference>
<dbReference type="PANTHER" id="PTHR39594:SF1">
    <property type="entry name" value="PROTEIN YCHQ"/>
    <property type="match status" value="1"/>
</dbReference>
<keyword evidence="1" id="KW-1133">Transmembrane helix</keyword>
<feature type="transmembrane region" description="Helical" evidence="1">
    <location>
        <begin position="101"/>
        <end position="120"/>
    </location>
</feature>
<dbReference type="Pfam" id="PF04247">
    <property type="entry name" value="SirB"/>
    <property type="match status" value="1"/>
</dbReference>
<feature type="transmembrane region" description="Helical" evidence="1">
    <location>
        <begin position="69"/>
        <end position="89"/>
    </location>
</feature>
<evidence type="ECO:0000313" key="3">
    <source>
        <dbReference type="Proteomes" id="UP000241074"/>
    </source>
</evidence>
<feature type="transmembrane region" description="Helical" evidence="1">
    <location>
        <begin position="12"/>
        <end position="32"/>
    </location>
</feature>
<keyword evidence="1" id="KW-0472">Membrane</keyword>
<dbReference type="KEGG" id="xba:C7S18_13640"/>
<gene>
    <name evidence="2" type="ORF">C7S18_13640</name>
</gene>
<feature type="transmembrane region" description="Helical" evidence="1">
    <location>
        <begin position="44"/>
        <end position="63"/>
    </location>
</feature>
<keyword evidence="1" id="KW-0812">Transmembrane</keyword>
<reference evidence="2 3" key="1">
    <citation type="submission" date="2018-03" db="EMBL/GenBank/DDBJ databases">
        <title>Ahniella affigens gen. nov., sp. nov., a gammaproteobacterium isolated from sandy soil near a stream.</title>
        <authorList>
            <person name="Ko Y."/>
            <person name="Kim J.-H."/>
        </authorList>
    </citation>
    <scope>NUCLEOTIDE SEQUENCE [LARGE SCALE GENOMIC DNA]</scope>
    <source>
        <strain evidence="2 3">D13</strain>
    </source>
</reference>
<organism evidence="2 3">
    <name type="scientific">Ahniella affigens</name>
    <dbReference type="NCBI Taxonomy" id="2021234"/>
    <lineage>
        <taxon>Bacteria</taxon>
        <taxon>Pseudomonadati</taxon>
        <taxon>Pseudomonadota</taxon>
        <taxon>Gammaproteobacteria</taxon>
        <taxon>Lysobacterales</taxon>
        <taxon>Rhodanobacteraceae</taxon>
        <taxon>Ahniella</taxon>
    </lineage>
</organism>
<keyword evidence="3" id="KW-1185">Reference proteome</keyword>
<dbReference type="InterPro" id="IPR007360">
    <property type="entry name" value="SirB"/>
</dbReference>
<reference evidence="2 3" key="2">
    <citation type="submission" date="2018-03" db="EMBL/GenBank/DDBJ databases">
        <authorList>
            <person name="Keele B.F."/>
        </authorList>
    </citation>
    <scope>NUCLEOTIDE SEQUENCE [LARGE SCALE GENOMIC DNA]</scope>
    <source>
        <strain evidence="2 3">D13</strain>
    </source>
</reference>
<dbReference type="EMBL" id="CP027860">
    <property type="protein sequence ID" value="AVP98171.1"/>
    <property type="molecule type" value="Genomic_DNA"/>
</dbReference>
<evidence type="ECO:0000313" key="2">
    <source>
        <dbReference type="EMBL" id="AVP98171.1"/>
    </source>
</evidence>
<dbReference type="AlphaFoldDB" id="A0A2P1PTL5"/>
<proteinExistence type="predicted"/>
<name>A0A2P1PTL5_9GAMM</name>
<sequence>MLSYMMIKHAHMASAMLSVLIFALRGAAVLAGSKLGNHALARRLSMGLDTCLLVFGVWLVVLLGLNPVAVPWLGVKLLLLVVYIVLGVFALKRAASWRGKLLCYIAALTTAVVIFGIARAHHVMGWLKLL</sequence>